<dbReference type="GO" id="GO:0003677">
    <property type="term" value="F:DNA binding"/>
    <property type="evidence" value="ECO:0007669"/>
    <property type="project" value="InterPro"/>
</dbReference>
<feature type="domain" description="RNA polymerase alpha subunit C-terminal" evidence="1">
    <location>
        <begin position="101"/>
        <end position="156"/>
    </location>
</feature>
<evidence type="ECO:0000313" key="2">
    <source>
        <dbReference type="EMBL" id="SVE60929.1"/>
    </source>
</evidence>
<name>A0A383EW76_9ZZZZ</name>
<dbReference type="GO" id="GO:0003899">
    <property type="term" value="F:DNA-directed RNA polymerase activity"/>
    <property type="evidence" value="ECO:0007669"/>
    <property type="project" value="InterPro"/>
</dbReference>
<dbReference type="AlphaFoldDB" id="A0A383EW76"/>
<dbReference type="GO" id="GO:0006351">
    <property type="term" value="P:DNA-templated transcription"/>
    <property type="evidence" value="ECO:0007669"/>
    <property type="project" value="InterPro"/>
</dbReference>
<sequence>MTDAEDTDYGQIPVGAMGLSVRALNCLRRTQIETVADLTSRSDDELMSLPNFGQTTLLEIRKALADLHGGRLAVGVEPPMGHPAVEYSRIRDLLSTRQLGLNVTVHELSLPTRPRNALQRAQIGLVAQLLDHDAESLMRLPHFGETALSQVVSSLQRQYGPLLANAAQPVDVADIDAPVSGVSLLIDRLGLKLRSL</sequence>
<feature type="domain" description="RNA polymerase alpha subunit C-terminal" evidence="1">
    <location>
        <begin position="6"/>
        <end position="65"/>
    </location>
</feature>
<gene>
    <name evidence="2" type="ORF">METZ01_LOCUS513783</name>
</gene>
<dbReference type="EMBL" id="UINC01229277">
    <property type="protein sequence ID" value="SVE60929.1"/>
    <property type="molecule type" value="Genomic_DNA"/>
</dbReference>
<protein>
    <recommendedName>
        <fullName evidence="1">RNA polymerase alpha subunit C-terminal domain-containing protein</fullName>
    </recommendedName>
</protein>
<dbReference type="Pfam" id="PF03118">
    <property type="entry name" value="RNA_pol_A_CTD"/>
    <property type="match status" value="2"/>
</dbReference>
<organism evidence="2">
    <name type="scientific">marine metagenome</name>
    <dbReference type="NCBI Taxonomy" id="408172"/>
    <lineage>
        <taxon>unclassified sequences</taxon>
        <taxon>metagenomes</taxon>
        <taxon>ecological metagenomes</taxon>
    </lineage>
</organism>
<accession>A0A383EW76</accession>
<dbReference type="SUPFAM" id="SSF47789">
    <property type="entry name" value="C-terminal domain of RNA polymerase alpha subunit"/>
    <property type="match status" value="2"/>
</dbReference>
<dbReference type="Gene3D" id="1.10.150.20">
    <property type="entry name" value="5' to 3' exonuclease, C-terminal subdomain"/>
    <property type="match status" value="2"/>
</dbReference>
<reference evidence="2" key="1">
    <citation type="submission" date="2018-05" db="EMBL/GenBank/DDBJ databases">
        <authorList>
            <person name="Lanie J.A."/>
            <person name="Ng W.-L."/>
            <person name="Kazmierczak K.M."/>
            <person name="Andrzejewski T.M."/>
            <person name="Davidsen T.M."/>
            <person name="Wayne K.J."/>
            <person name="Tettelin H."/>
            <person name="Glass J.I."/>
            <person name="Rusch D."/>
            <person name="Podicherti R."/>
            <person name="Tsui H.-C.T."/>
            <person name="Winkler M.E."/>
        </authorList>
    </citation>
    <scope>NUCLEOTIDE SEQUENCE</scope>
</reference>
<proteinExistence type="predicted"/>
<feature type="non-terminal residue" evidence="2">
    <location>
        <position position="196"/>
    </location>
</feature>
<evidence type="ECO:0000259" key="1">
    <source>
        <dbReference type="Pfam" id="PF03118"/>
    </source>
</evidence>
<dbReference type="InterPro" id="IPR011260">
    <property type="entry name" value="RNAP_asu_C"/>
</dbReference>